<dbReference type="Proteomes" id="UP000429958">
    <property type="component" value="Unassembled WGS sequence"/>
</dbReference>
<name>A0A7X2NMN8_9CLOT</name>
<protein>
    <submittedName>
        <fullName evidence="1">Uncharacterized protein</fullName>
    </submittedName>
</protein>
<proteinExistence type="predicted"/>
<reference evidence="1 2" key="1">
    <citation type="submission" date="2019-08" db="EMBL/GenBank/DDBJ databases">
        <title>In-depth cultivation of the pig gut microbiome towards novel bacterial diversity and tailored functional studies.</title>
        <authorList>
            <person name="Wylensek D."/>
            <person name="Hitch T.C.A."/>
            <person name="Clavel T."/>
        </authorList>
    </citation>
    <scope>NUCLEOTIDE SEQUENCE [LARGE SCALE GENOMIC DNA]</scope>
    <source>
        <strain evidence="1 2">WCA-389-WT-23D1</strain>
    </source>
</reference>
<organism evidence="1 2">
    <name type="scientific">Clostridium porci</name>
    <dbReference type="NCBI Taxonomy" id="2605778"/>
    <lineage>
        <taxon>Bacteria</taxon>
        <taxon>Bacillati</taxon>
        <taxon>Bacillota</taxon>
        <taxon>Clostridia</taxon>
        <taxon>Eubacteriales</taxon>
        <taxon>Clostridiaceae</taxon>
        <taxon>Clostridium</taxon>
    </lineage>
</organism>
<accession>A0A7X2NMN8</accession>
<comment type="caution">
    <text evidence="1">The sequence shown here is derived from an EMBL/GenBank/DDBJ whole genome shotgun (WGS) entry which is preliminary data.</text>
</comment>
<sequence length="231" mass="27025">MKYLWEIALEAYKRGIPLKKLYFMHDVCSSAYMELSLPCVNQEELYGETKIGVNTYFRFYQIFKDLYGPDQTAYPSLRASLTNVLLHMLAENDSRQGMTKEEYYKKLLASDIGAGVNGESIQKVFTMLNRDEKEILLSGWLRCYQVGSSLAIFIDMIHSLVEDSIVYHNNDCPDEILIYTGMEKNEKTEQRIRCLTELFLDIRYHVEIYYEHHFGIIGINDTMHIDEIAMY</sequence>
<dbReference type="RefSeq" id="WP_154472961.1">
    <property type="nucleotide sequence ID" value="NZ_DBEWUL010000152.1"/>
</dbReference>
<dbReference type="AlphaFoldDB" id="A0A7X2NMN8"/>
<keyword evidence="2" id="KW-1185">Reference proteome</keyword>
<gene>
    <name evidence="1" type="ORF">FYJ39_13275</name>
</gene>
<dbReference type="EMBL" id="VUMD01000011">
    <property type="protein sequence ID" value="MSS37520.1"/>
    <property type="molecule type" value="Genomic_DNA"/>
</dbReference>
<evidence type="ECO:0000313" key="1">
    <source>
        <dbReference type="EMBL" id="MSS37520.1"/>
    </source>
</evidence>
<evidence type="ECO:0000313" key="2">
    <source>
        <dbReference type="Proteomes" id="UP000429958"/>
    </source>
</evidence>